<dbReference type="InterPro" id="IPR052918">
    <property type="entry name" value="Motility_Chemotaxis_Reg"/>
</dbReference>
<feature type="region of interest" description="Disordered" evidence="1">
    <location>
        <begin position="41"/>
        <end position="66"/>
    </location>
</feature>
<organism evidence="2 3">
    <name type="scientific">Sorangium cellulosum</name>
    <name type="common">Polyangium cellulosum</name>
    <dbReference type="NCBI Taxonomy" id="56"/>
    <lineage>
        <taxon>Bacteria</taxon>
        <taxon>Pseudomonadati</taxon>
        <taxon>Myxococcota</taxon>
        <taxon>Polyangia</taxon>
        <taxon>Polyangiales</taxon>
        <taxon>Polyangiaceae</taxon>
        <taxon>Sorangium</taxon>
    </lineage>
</organism>
<reference evidence="2 3" key="1">
    <citation type="submission" date="2014-02" db="EMBL/GenBank/DDBJ databases">
        <title>The small core and large imbalanced accessory genome model reveals a collaborative survival strategy of Sorangium cellulosum strains in nature.</title>
        <authorList>
            <person name="Han K."/>
            <person name="Peng R."/>
            <person name="Blom J."/>
            <person name="Li Y.-Z."/>
        </authorList>
    </citation>
    <scope>NUCLEOTIDE SEQUENCE [LARGE SCALE GENOMIC DNA]</scope>
    <source>
        <strain evidence="2 3">So0008-312</strain>
    </source>
</reference>
<protein>
    <submittedName>
        <fullName evidence="2">Uncharacterized protein</fullName>
    </submittedName>
</protein>
<feature type="compositionally biased region" description="Low complexity" evidence="1">
    <location>
        <begin position="41"/>
        <end position="55"/>
    </location>
</feature>
<dbReference type="PANTHER" id="PTHR35580">
    <property type="entry name" value="CELL SURFACE GLYCOPROTEIN (S-LAYER PROTEIN)-LIKE PROTEIN"/>
    <property type="match status" value="1"/>
</dbReference>
<gene>
    <name evidence="2" type="ORF">BE15_21990</name>
</gene>
<evidence type="ECO:0000256" key="1">
    <source>
        <dbReference type="SAM" id="MobiDB-lite"/>
    </source>
</evidence>
<dbReference type="EMBL" id="JEMA01000121">
    <property type="protein sequence ID" value="KYF74261.1"/>
    <property type="molecule type" value="Genomic_DNA"/>
</dbReference>
<feature type="compositionally biased region" description="Gly residues" evidence="1">
    <location>
        <begin position="56"/>
        <end position="66"/>
    </location>
</feature>
<comment type="caution">
    <text evidence="2">The sequence shown here is derived from an EMBL/GenBank/DDBJ whole genome shotgun (WGS) entry which is preliminary data.</text>
</comment>
<evidence type="ECO:0000313" key="2">
    <source>
        <dbReference type="EMBL" id="KYF74261.1"/>
    </source>
</evidence>
<accession>A0A150R2B2</accession>
<dbReference type="AlphaFoldDB" id="A0A150R2B2"/>
<dbReference type="RefSeq" id="WP_061605366.1">
    <property type="nucleotide sequence ID" value="NZ_JEMA01000121.1"/>
</dbReference>
<dbReference type="PROSITE" id="PS51257">
    <property type="entry name" value="PROKAR_LIPOPROTEIN"/>
    <property type="match status" value="1"/>
</dbReference>
<evidence type="ECO:0000313" key="3">
    <source>
        <dbReference type="Proteomes" id="UP000075260"/>
    </source>
</evidence>
<proteinExistence type="predicted"/>
<dbReference type="OrthoDB" id="5499917at2"/>
<sequence>MKRELGTPRSAVSFAALIAAVAGGCNAIIGLEVGELAPSQAGAGAASGASSSSGDAGAGGSGAGGGGAGGANAGGANVGGAGSGGADSGGGGGGGSGGGGSGGGGPLCSDAGGVILDPSGAWGETVGFDVGDLAALDDAVTAVATEINGDGRYRFSVAKWGASGTRDAGYGLSALDVWGSHLAVGDDFTYVAGESEGAVAFPDGLFAGCRVGPTWSDPDATISFVAALDRDGQCAWAWSIDAEQGTTARDLAVTSEAVVFAFDVVEGGESLGACARDDLPEDAALVAAVYPANGACKWAHSLGKRDAVAVKALAADARGASRLVAVVGDYDTRSGGVTFGGDTEFPAQGRDVFVVRHVVSDGAMQQVTTLSAAGDQRVPAHGAALLPGGDVVIAGTYRGNLDFGDGCSDIPDAGETENFFIARVSETGVVWSRGFGDATEDQTAAGVAVDGAGAIYVTGQFRGEIALGSAGKLATDRKGAGFLMRLDPRGNLVSATKLEGDGAVGLRVVATGRAPGAPLYVAGAVTGTLALGLPEPLGSESDPEQRGFIARLSGVR</sequence>
<dbReference type="Proteomes" id="UP000075260">
    <property type="component" value="Unassembled WGS sequence"/>
</dbReference>
<dbReference type="PANTHER" id="PTHR35580:SF1">
    <property type="entry name" value="PHYTASE-LIKE DOMAIN-CONTAINING PROTEIN"/>
    <property type="match status" value="1"/>
</dbReference>
<name>A0A150R2B2_SORCE</name>